<dbReference type="Pfam" id="PF13185">
    <property type="entry name" value="GAF_2"/>
    <property type="match status" value="1"/>
</dbReference>
<keyword evidence="3" id="KW-0597">Phosphoprotein</keyword>
<comment type="catalytic activity">
    <reaction evidence="1">
        <text>ATP + protein L-histidine = ADP + protein N-phospho-L-histidine.</text>
        <dbReference type="EC" id="2.7.13.3"/>
    </reaction>
</comment>
<dbReference type="InterPro" id="IPR003594">
    <property type="entry name" value="HATPase_dom"/>
</dbReference>
<name>A0A316TKY5_9BACT</name>
<dbReference type="Proteomes" id="UP000245533">
    <property type="component" value="Unassembled WGS sequence"/>
</dbReference>
<dbReference type="InterPro" id="IPR011495">
    <property type="entry name" value="Sig_transdc_His_kin_sub2_dim/P"/>
</dbReference>
<evidence type="ECO:0000313" key="10">
    <source>
        <dbReference type="Proteomes" id="UP000245533"/>
    </source>
</evidence>
<evidence type="ECO:0000256" key="5">
    <source>
        <dbReference type="ARBA" id="ARBA00022741"/>
    </source>
</evidence>
<dbReference type="PANTHER" id="PTHR41523:SF8">
    <property type="entry name" value="ETHYLENE RESPONSE SENSOR PROTEIN"/>
    <property type="match status" value="1"/>
</dbReference>
<dbReference type="RefSeq" id="WP_109648126.1">
    <property type="nucleotide sequence ID" value="NZ_QGGB01000011.1"/>
</dbReference>
<protein>
    <recommendedName>
        <fullName evidence="2">histidine kinase</fullName>
        <ecNumber evidence="2">2.7.13.3</ecNumber>
    </recommendedName>
</protein>
<keyword evidence="10" id="KW-1185">Reference proteome</keyword>
<dbReference type="Pfam" id="PF02518">
    <property type="entry name" value="HATPase_c"/>
    <property type="match status" value="1"/>
</dbReference>
<keyword evidence="5" id="KW-0547">Nucleotide-binding</keyword>
<reference evidence="9 10" key="1">
    <citation type="submission" date="2018-05" db="EMBL/GenBank/DDBJ databases">
        <title>Rhodohalobacter halophilus gen. nov., sp. nov., a moderately halophilic member of the family Balneolaceae.</title>
        <authorList>
            <person name="Liu Z.-W."/>
        </authorList>
    </citation>
    <scope>NUCLEOTIDE SEQUENCE [LARGE SCALE GENOMIC DNA]</scope>
    <source>
        <strain evidence="9 10">8A47</strain>
    </source>
</reference>
<dbReference type="InterPro" id="IPR029016">
    <property type="entry name" value="GAF-like_dom_sf"/>
</dbReference>
<organism evidence="9 10">
    <name type="scientific">Rhodohalobacter mucosus</name>
    <dbReference type="NCBI Taxonomy" id="2079485"/>
    <lineage>
        <taxon>Bacteria</taxon>
        <taxon>Pseudomonadati</taxon>
        <taxon>Balneolota</taxon>
        <taxon>Balneolia</taxon>
        <taxon>Balneolales</taxon>
        <taxon>Balneolaceae</taxon>
        <taxon>Rhodohalobacter</taxon>
    </lineage>
</organism>
<evidence type="ECO:0000259" key="8">
    <source>
        <dbReference type="PROSITE" id="PS50109"/>
    </source>
</evidence>
<evidence type="ECO:0000256" key="3">
    <source>
        <dbReference type="ARBA" id="ARBA00022553"/>
    </source>
</evidence>
<dbReference type="Gene3D" id="3.30.450.40">
    <property type="match status" value="1"/>
</dbReference>
<dbReference type="SMART" id="SM00387">
    <property type="entry name" value="HATPase_c"/>
    <property type="match status" value="1"/>
</dbReference>
<dbReference type="GO" id="GO:0004673">
    <property type="term" value="F:protein histidine kinase activity"/>
    <property type="evidence" value="ECO:0007669"/>
    <property type="project" value="UniProtKB-EC"/>
</dbReference>
<dbReference type="EMBL" id="QGGB01000011">
    <property type="protein sequence ID" value="PWN05217.1"/>
    <property type="molecule type" value="Genomic_DNA"/>
</dbReference>
<dbReference type="InterPro" id="IPR005467">
    <property type="entry name" value="His_kinase_dom"/>
</dbReference>
<dbReference type="PROSITE" id="PS50109">
    <property type="entry name" value="HIS_KIN"/>
    <property type="match status" value="1"/>
</dbReference>
<evidence type="ECO:0000256" key="2">
    <source>
        <dbReference type="ARBA" id="ARBA00012438"/>
    </source>
</evidence>
<comment type="caution">
    <text evidence="9">The sequence shown here is derived from an EMBL/GenBank/DDBJ whole genome shotgun (WGS) entry which is preliminary data.</text>
</comment>
<feature type="domain" description="Histidine kinase" evidence="8">
    <location>
        <begin position="198"/>
        <end position="391"/>
    </location>
</feature>
<dbReference type="OrthoDB" id="1523170at2"/>
<dbReference type="SUPFAM" id="SSF55781">
    <property type="entry name" value="GAF domain-like"/>
    <property type="match status" value="1"/>
</dbReference>
<dbReference type="EC" id="2.7.13.3" evidence="2"/>
<dbReference type="InterPro" id="IPR036890">
    <property type="entry name" value="HATPase_C_sf"/>
</dbReference>
<keyword evidence="4" id="KW-0808">Transferase</keyword>
<dbReference type="InterPro" id="IPR003018">
    <property type="entry name" value="GAF"/>
</dbReference>
<dbReference type="Gene3D" id="3.30.565.10">
    <property type="entry name" value="Histidine kinase-like ATPase, C-terminal domain"/>
    <property type="match status" value="1"/>
</dbReference>
<evidence type="ECO:0000256" key="6">
    <source>
        <dbReference type="ARBA" id="ARBA00022777"/>
    </source>
</evidence>
<evidence type="ECO:0000256" key="1">
    <source>
        <dbReference type="ARBA" id="ARBA00000085"/>
    </source>
</evidence>
<dbReference type="SUPFAM" id="SSF55874">
    <property type="entry name" value="ATPase domain of HSP90 chaperone/DNA topoisomerase II/histidine kinase"/>
    <property type="match status" value="1"/>
</dbReference>
<evidence type="ECO:0000256" key="4">
    <source>
        <dbReference type="ARBA" id="ARBA00022679"/>
    </source>
</evidence>
<proteinExistence type="predicted"/>
<evidence type="ECO:0000256" key="7">
    <source>
        <dbReference type="ARBA" id="ARBA00022840"/>
    </source>
</evidence>
<dbReference type="GO" id="GO:0005524">
    <property type="term" value="F:ATP binding"/>
    <property type="evidence" value="ECO:0007669"/>
    <property type="project" value="UniProtKB-KW"/>
</dbReference>
<keyword evidence="7" id="KW-0067">ATP-binding</keyword>
<dbReference type="PANTHER" id="PTHR41523">
    <property type="entry name" value="TWO-COMPONENT SYSTEM SENSOR PROTEIN"/>
    <property type="match status" value="1"/>
</dbReference>
<keyword evidence="6" id="KW-0418">Kinase</keyword>
<accession>A0A316TKY5</accession>
<dbReference type="AlphaFoldDB" id="A0A316TKY5"/>
<evidence type="ECO:0000313" key="9">
    <source>
        <dbReference type="EMBL" id="PWN05217.1"/>
    </source>
</evidence>
<dbReference type="SMART" id="SM00065">
    <property type="entry name" value="GAF"/>
    <property type="match status" value="1"/>
</dbReference>
<dbReference type="Pfam" id="PF07568">
    <property type="entry name" value="HisKA_2"/>
    <property type="match status" value="1"/>
</dbReference>
<sequence>MEVSSGKKTGTPSPLTDFSQENLRLLLDTIEGITHTREFKAVLNESLEAVRLVMESEASSLMLLDEDSGELQLRISTGPVSEEVAGKRIPKNKGIAGWVVRNRSPYITNDTSKSPEFFGELSEGFRTRNVICLPLINRDDEVIGVVQALNKKEDKDFNESDIPVFEALADHITIAIERTRYVDYLHLRLKEKDVLVAEMNHRIKNNLLALNTLLSIELEGINDETSSRILKNMDRRINSMFDLHNMLIEKNLEKQVRLDNYLEQIAAKIQESMGHIFSDAEITFSGDQIEVSQEQALRCGLILNELIVNIYKHAFTESDEEGEIRVRLEKGEDKVKLNVSDNGVGLPESSDAGNKDSMGMWIVEELSEKMGASIDVVSKKGTRFVISFPMK</sequence>
<gene>
    <name evidence="9" type="ORF">DDZ15_15950</name>
</gene>